<keyword evidence="2" id="KW-1185">Reference proteome</keyword>
<dbReference type="Proteomes" id="UP000295433">
    <property type="component" value="Unassembled WGS sequence"/>
</dbReference>
<organism evidence="1 2">
    <name type="scientific">Samsonia erythrinae</name>
    <dbReference type="NCBI Taxonomy" id="160434"/>
    <lineage>
        <taxon>Bacteria</taxon>
        <taxon>Pseudomonadati</taxon>
        <taxon>Pseudomonadota</taxon>
        <taxon>Gammaproteobacteria</taxon>
        <taxon>Enterobacterales</taxon>
        <taxon>Pectobacteriaceae</taxon>
        <taxon>Samsonia</taxon>
    </lineage>
</organism>
<reference evidence="1 2" key="1">
    <citation type="submission" date="2019-03" db="EMBL/GenBank/DDBJ databases">
        <title>Genomic Encyclopedia of Type Strains, Phase IV (KMG-IV): sequencing the most valuable type-strain genomes for metagenomic binning, comparative biology and taxonomic classification.</title>
        <authorList>
            <person name="Goeker M."/>
        </authorList>
    </citation>
    <scope>NUCLEOTIDE SEQUENCE [LARGE SCALE GENOMIC DNA]</scope>
    <source>
        <strain evidence="1 2">DSM 16730</strain>
    </source>
</reference>
<evidence type="ECO:0000313" key="2">
    <source>
        <dbReference type="Proteomes" id="UP000295433"/>
    </source>
</evidence>
<dbReference type="AlphaFoldDB" id="A0A4R3VQR7"/>
<comment type="caution">
    <text evidence="1">The sequence shown here is derived from an EMBL/GenBank/DDBJ whole genome shotgun (WGS) entry which is preliminary data.</text>
</comment>
<gene>
    <name evidence="1" type="ORF">EDC54_103313</name>
</gene>
<name>A0A4R3VQR7_9GAMM</name>
<evidence type="ECO:0000313" key="1">
    <source>
        <dbReference type="EMBL" id="TCV07055.1"/>
    </source>
</evidence>
<protein>
    <submittedName>
        <fullName evidence="1">Uncharacterized protein</fullName>
    </submittedName>
</protein>
<proteinExistence type="predicted"/>
<accession>A0A4R3VQR7</accession>
<dbReference type="EMBL" id="SMBY01000003">
    <property type="protein sequence ID" value="TCV07055.1"/>
    <property type="molecule type" value="Genomic_DNA"/>
</dbReference>
<sequence length="34" mass="4022">MTPRRGKCVANEIKVEKIFLKKEESEKLFIFTHA</sequence>